<dbReference type="GeneID" id="78315585"/>
<reference evidence="6 7" key="1">
    <citation type="submission" date="2017-02" db="EMBL/GenBank/DDBJ databases">
        <authorList>
            <person name="Peterson S.W."/>
        </authorList>
    </citation>
    <scope>NUCLEOTIDE SEQUENCE [LARGE SCALE GENOMIC DNA]</scope>
    <source>
        <strain evidence="6 7">ATCC BAA-908</strain>
    </source>
</reference>
<dbReference type="InterPro" id="IPR017871">
    <property type="entry name" value="ABC_transporter-like_CS"/>
</dbReference>
<dbReference type="PROSITE" id="PS00211">
    <property type="entry name" value="ABC_TRANSPORTER_1"/>
    <property type="match status" value="1"/>
</dbReference>
<keyword evidence="3 6" id="KW-0067">ATP-binding</keyword>
<dbReference type="PANTHER" id="PTHR42798">
    <property type="entry name" value="LIPOPROTEIN-RELEASING SYSTEM ATP-BINDING PROTEIN LOLD"/>
    <property type="match status" value="1"/>
</dbReference>
<dbReference type="Proteomes" id="UP000190423">
    <property type="component" value="Unassembled WGS sequence"/>
</dbReference>
<sequence>MAETVIRMENVTKVYKIGQSEVHALRGITFSVKQGEFVSIMGPSGSGKSTCMNMIGCLDRPSGGIVEINGTETAKMTEKELASLRNRTIGFVFQQYHLLPGMTVLENVMLPLRYQGIEKPERVRLAKEVLERVEMENRLSHRPSELSGGQKQRVAIARAMVTKPHIILADEPTGALDSKTGLQVLNLFREINSAGTTIVIVTHDGGIGASANRCIRIFDGNIQSDEEQIPVMPFYAMAEENA</sequence>
<keyword evidence="1" id="KW-0813">Transport</keyword>
<dbReference type="Gene3D" id="3.40.50.300">
    <property type="entry name" value="P-loop containing nucleotide triphosphate hydrolases"/>
    <property type="match status" value="1"/>
</dbReference>
<evidence type="ECO:0000313" key="7">
    <source>
        <dbReference type="Proteomes" id="UP000190423"/>
    </source>
</evidence>
<dbReference type="InterPro" id="IPR027417">
    <property type="entry name" value="P-loop_NTPase"/>
</dbReference>
<dbReference type="STRING" id="261392.SAMN02745149_00263"/>
<dbReference type="EMBL" id="FUWG01000002">
    <property type="protein sequence ID" value="SJZ29767.1"/>
    <property type="molecule type" value="Genomic_DNA"/>
</dbReference>
<dbReference type="GO" id="GO:0022857">
    <property type="term" value="F:transmembrane transporter activity"/>
    <property type="evidence" value="ECO:0007669"/>
    <property type="project" value="UniProtKB-ARBA"/>
</dbReference>
<dbReference type="SMART" id="SM00382">
    <property type="entry name" value="AAA"/>
    <property type="match status" value="1"/>
</dbReference>
<organism evidence="6 7">
    <name type="scientific">Treponema porcinum</name>
    <dbReference type="NCBI Taxonomy" id="261392"/>
    <lineage>
        <taxon>Bacteria</taxon>
        <taxon>Pseudomonadati</taxon>
        <taxon>Spirochaetota</taxon>
        <taxon>Spirochaetia</taxon>
        <taxon>Spirochaetales</taxon>
        <taxon>Treponemataceae</taxon>
        <taxon>Treponema</taxon>
    </lineage>
</organism>
<dbReference type="CDD" id="cd03255">
    <property type="entry name" value="ABC_MJ0796_LolCDE_FtsE"/>
    <property type="match status" value="1"/>
</dbReference>
<feature type="domain" description="ABC transporter" evidence="5">
    <location>
        <begin position="6"/>
        <end position="241"/>
    </location>
</feature>
<dbReference type="OrthoDB" id="9805538at2"/>
<dbReference type="GO" id="GO:0016887">
    <property type="term" value="F:ATP hydrolysis activity"/>
    <property type="evidence" value="ECO:0007669"/>
    <property type="project" value="InterPro"/>
</dbReference>
<dbReference type="Pfam" id="PF00005">
    <property type="entry name" value="ABC_tran"/>
    <property type="match status" value="1"/>
</dbReference>
<keyword evidence="2" id="KW-0547">Nucleotide-binding</keyword>
<dbReference type="PROSITE" id="PS50893">
    <property type="entry name" value="ABC_TRANSPORTER_2"/>
    <property type="match status" value="1"/>
</dbReference>
<dbReference type="AlphaFoldDB" id="A0A1T4JI72"/>
<dbReference type="InterPro" id="IPR003593">
    <property type="entry name" value="AAA+_ATPase"/>
</dbReference>
<keyword evidence="7" id="KW-1185">Reference proteome</keyword>
<evidence type="ECO:0000313" key="6">
    <source>
        <dbReference type="EMBL" id="SJZ29767.1"/>
    </source>
</evidence>
<dbReference type="InterPro" id="IPR003439">
    <property type="entry name" value="ABC_transporter-like_ATP-bd"/>
</dbReference>
<accession>A0A1T4JI72</accession>
<comment type="similarity">
    <text evidence="4">Belongs to the ABC transporter superfamily. Macrolide exporter (TC 3.A.1.122) family.</text>
</comment>
<evidence type="ECO:0000256" key="2">
    <source>
        <dbReference type="ARBA" id="ARBA00022741"/>
    </source>
</evidence>
<dbReference type="GO" id="GO:0005524">
    <property type="term" value="F:ATP binding"/>
    <property type="evidence" value="ECO:0007669"/>
    <property type="project" value="UniProtKB-KW"/>
</dbReference>
<gene>
    <name evidence="6" type="ORF">SAMN02745149_00263</name>
</gene>
<dbReference type="RefSeq" id="WP_078932174.1">
    <property type="nucleotide sequence ID" value="NZ_FUWG01000002.1"/>
</dbReference>
<dbReference type="InterPro" id="IPR017911">
    <property type="entry name" value="MacB-like_ATP-bd"/>
</dbReference>
<evidence type="ECO:0000256" key="3">
    <source>
        <dbReference type="ARBA" id="ARBA00022840"/>
    </source>
</evidence>
<protein>
    <submittedName>
        <fullName evidence="6">Putative ABC transport system ATP-binding protein</fullName>
    </submittedName>
</protein>
<dbReference type="FunFam" id="3.40.50.300:FF:000032">
    <property type="entry name" value="Export ABC transporter ATP-binding protein"/>
    <property type="match status" value="1"/>
</dbReference>
<dbReference type="PANTHER" id="PTHR42798:SF2">
    <property type="entry name" value="ABC TRANSPORTER ATP-BINDING PROTEIN MG467-RELATED"/>
    <property type="match status" value="1"/>
</dbReference>
<dbReference type="SUPFAM" id="SSF52540">
    <property type="entry name" value="P-loop containing nucleoside triphosphate hydrolases"/>
    <property type="match status" value="1"/>
</dbReference>
<proteinExistence type="inferred from homology"/>
<evidence type="ECO:0000256" key="4">
    <source>
        <dbReference type="ARBA" id="ARBA00038388"/>
    </source>
</evidence>
<evidence type="ECO:0000259" key="5">
    <source>
        <dbReference type="PROSITE" id="PS50893"/>
    </source>
</evidence>
<evidence type="ECO:0000256" key="1">
    <source>
        <dbReference type="ARBA" id="ARBA00022448"/>
    </source>
</evidence>
<dbReference type="GO" id="GO:0098796">
    <property type="term" value="C:membrane protein complex"/>
    <property type="evidence" value="ECO:0007669"/>
    <property type="project" value="UniProtKB-ARBA"/>
</dbReference>
<name>A0A1T4JI72_TREPO</name>